<evidence type="ECO:0000256" key="1">
    <source>
        <dbReference type="SAM" id="Phobius"/>
    </source>
</evidence>
<dbReference type="GO" id="GO:0007165">
    <property type="term" value="P:signal transduction"/>
    <property type="evidence" value="ECO:0007669"/>
    <property type="project" value="InterPro"/>
</dbReference>
<evidence type="ECO:0000313" key="3">
    <source>
        <dbReference type="EMBL" id="CAA6806406.1"/>
    </source>
</evidence>
<keyword evidence="1" id="KW-0812">Transmembrane</keyword>
<dbReference type="Gene3D" id="6.10.340.10">
    <property type="match status" value="1"/>
</dbReference>
<dbReference type="Pfam" id="PF00672">
    <property type="entry name" value="HAMP"/>
    <property type="match status" value="1"/>
</dbReference>
<dbReference type="AlphaFoldDB" id="A0A6S6SG38"/>
<dbReference type="SUPFAM" id="SSF69322">
    <property type="entry name" value="Tricorn protease domain 2"/>
    <property type="match status" value="1"/>
</dbReference>
<protein>
    <recommendedName>
        <fullName evidence="2">HAMP domain-containing protein</fullName>
    </recommendedName>
</protein>
<feature type="domain" description="HAMP" evidence="2">
    <location>
        <begin position="431"/>
        <end position="483"/>
    </location>
</feature>
<keyword evidence="1" id="KW-0472">Membrane</keyword>
<dbReference type="GO" id="GO:0016020">
    <property type="term" value="C:membrane"/>
    <property type="evidence" value="ECO:0007669"/>
    <property type="project" value="InterPro"/>
</dbReference>
<organism evidence="3">
    <name type="scientific">uncultured Sulfurovum sp</name>
    <dbReference type="NCBI Taxonomy" id="269237"/>
    <lineage>
        <taxon>Bacteria</taxon>
        <taxon>Pseudomonadati</taxon>
        <taxon>Campylobacterota</taxon>
        <taxon>Epsilonproteobacteria</taxon>
        <taxon>Campylobacterales</taxon>
        <taxon>Sulfurovaceae</taxon>
        <taxon>Sulfurovum</taxon>
        <taxon>environmental samples</taxon>
    </lineage>
</organism>
<feature type="transmembrane region" description="Helical" evidence="1">
    <location>
        <begin position="12"/>
        <end position="33"/>
    </location>
</feature>
<reference evidence="3" key="1">
    <citation type="submission" date="2020-01" db="EMBL/GenBank/DDBJ databases">
        <authorList>
            <person name="Meier V. D."/>
            <person name="Meier V D."/>
        </authorList>
    </citation>
    <scope>NUCLEOTIDE SEQUENCE</scope>
    <source>
        <strain evidence="3">HLG_WM_MAG_05</strain>
    </source>
</reference>
<keyword evidence="1" id="KW-1133">Transmembrane helix</keyword>
<dbReference type="SUPFAM" id="SSF158472">
    <property type="entry name" value="HAMP domain-like"/>
    <property type="match status" value="1"/>
</dbReference>
<accession>A0A6S6SG38</accession>
<proteinExistence type="predicted"/>
<evidence type="ECO:0000259" key="2">
    <source>
        <dbReference type="PROSITE" id="PS50885"/>
    </source>
</evidence>
<dbReference type="PROSITE" id="PS50885">
    <property type="entry name" value="HAMP"/>
    <property type="match status" value="1"/>
</dbReference>
<gene>
    <name evidence="3" type="ORF">HELGO_WM12781</name>
</gene>
<dbReference type="SMART" id="SM00304">
    <property type="entry name" value="HAMP"/>
    <property type="match status" value="1"/>
</dbReference>
<sequence>MQFIKNIKFTFLGFVLSILLPLITMIILFMAIFNYNSSHDTILDGFNKKLLAIATVSSSFIEGEKHETIAIAKEMSSFTYDEKSHTLYAFSIEPMLYRINTLKGAAIAIEGFNKKQLSTYRIYDMTNHSNQKLLYAVTYNKEVLSLNLETKQITIIKKLNFLAEGIAYFKNKLYLSSNTSLYELKNNKVHFLQKYAYPIKSLSVSNEILYGINSKNNTLFSIDTKTLLLKDNIAEKFPLENGKIYHLAVSKDYFYTGRNHLILYERNSSNSIQDDFSRLYRDETSILYQHYIEPMTEIKMALNLSYHYTFNLLYGDSENNCFYIMDVNEGNEYTPIGSYDNMSTKDLTGAENVILRNETYVSDIKLWKKWGLLKVAYAGIKNKSNEVVAVTGADIDVSIISKKTKEALILSILIGILALIIGILASYFIAMKIIRPIETLKTSALKIAAGNYGDNVLIQSPKELQELSIEFNQMSSELASTVNNNEYETLETSNENHNAKRKLSELFIKNDTDLQITGLRESHHLVGLVEYENTVYIYAIDEVCHSLLEVYKKRVIINTLLEKAILSNTLLDLSHAFKFTNLFSIDKENLKIINNLYQNFLIPIKENEQSKTIVIKDIKILITKKEKLS</sequence>
<feature type="transmembrane region" description="Helical" evidence="1">
    <location>
        <begin position="407"/>
        <end position="430"/>
    </location>
</feature>
<dbReference type="EMBL" id="CACVAU010000021">
    <property type="protein sequence ID" value="CAA6806406.1"/>
    <property type="molecule type" value="Genomic_DNA"/>
</dbReference>
<dbReference type="InterPro" id="IPR003660">
    <property type="entry name" value="HAMP_dom"/>
</dbReference>
<dbReference type="CDD" id="cd06225">
    <property type="entry name" value="HAMP"/>
    <property type="match status" value="1"/>
</dbReference>
<name>A0A6S6SG38_9BACT</name>